<reference evidence="3" key="1">
    <citation type="submission" date="2017-02" db="EMBL/GenBank/DDBJ databases">
        <authorList>
            <person name="Varghese N."/>
            <person name="Submissions S."/>
        </authorList>
    </citation>
    <scope>NUCLEOTIDE SEQUENCE [LARGE SCALE GENOMIC DNA]</scope>
    <source>
        <strain evidence="3">DSM 22720</strain>
    </source>
</reference>
<keyword evidence="1" id="KW-1133">Transmembrane helix</keyword>
<sequence length="194" mass="20562">MWQDVKRILGSVAPLIGSVIGGPVGASVGAMVASKLGVENTAEAIGMELATNPEAVRKVQELEFEHERELKQLALEHAKLESEERKLAITEQTKVMQAELASNDPFVRRWRPTFGYAMCVAWVSIFIGIAVCLIASPEQAAAVINAVVALTPLFSVALAVLGISIHKRSQDKQVAKGLAPAGILGGLKQAVKGG</sequence>
<evidence type="ECO:0000256" key="1">
    <source>
        <dbReference type="SAM" id="Phobius"/>
    </source>
</evidence>
<dbReference type="InterPro" id="IPR021497">
    <property type="entry name" value="GTA_holin_3TM"/>
</dbReference>
<feature type="transmembrane region" description="Helical" evidence="1">
    <location>
        <begin position="114"/>
        <end position="136"/>
    </location>
</feature>
<dbReference type="AlphaFoldDB" id="A0A1T4UF08"/>
<proteinExistence type="predicted"/>
<name>A0A1T4UF08_9GAMM</name>
<dbReference type="RefSeq" id="WP_078751977.1">
    <property type="nucleotide sequence ID" value="NZ_FUXU01000014.1"/>
</dbReference>
<evidence type="ECO:0000313" key="2">
    <source>
        <dbReference type="EMBL" id="SKA51186.1"/>
    </source>
</evidence>
<dbReference type="Pfam" id="PF11351">
    <property type="entry name" value="GTA_holin_3TM"/>
    <property type="match status" value="1"/>
</dbReference>
<keyword evidence="1" id="KW-0472">Membrane</keyword>
<keyword evidence="1" id="KW-0812">Transmembrane</keyword>
<dbReference type="OrthoDB" id="7366354at2"/>
<accession>A0A1T4UF08</accession>
<dbReference type="Proteomes" id="UP000190162">
    <property type="component" value="Unassembled WGS sequence"/>
</dbReference>
<gene>
    <name evidence="2" type="ORF">SAMN02745132_01567</name>
</gene>
<dbReference type="EMBL" id="FUXU01000014">
    <property type="protein sequence ID" value="SKA51186.1"/>
    <property type="molecule type" value="Genomic_DNA"/>
</dbReference>
<keyword evidence="3" id="KW-1185">Reference proteome</keyword>
<protein>
    <submittedName>
        <fullName evidence="2">Holin of 3TMs, for gene-transfer release</fullName>
    </submittedName>
</protein>
<evidence type="ECO:0000313" key="3">
    <source>
        <dbReference type="Proteomes" id="UP000190162"/>
    </source>
</evidence>
<feature type="transmembrane region" description="Helical" evidence="1">
    <location>
        <begin position="142"/>
        <end position="163"/>
    </location>
</feature>
<organism evidence="2 3">
    <name type="scientific">Enterovibrio nigricans DSM 22720</name>
    <dbReference type="NCBI Taxonomy" id="1121868"/>
    <lineage>
        <taxon>Bacteria</taxon>
        <taxon>Pseudomonadati</taxon>
        <taxon>Pseudomonadota</taxon>
        <taxon>Gammaproteobacteria</taxon>
        <taxon>Vibrionales</taxon>
        <taxon>Vibrionaceae</taxon>
        <taxon>Enterovibrio</taxon>
    </lineage>
</organism>